<evidence type="ECO:0000256" key="12">
    <source>
        <dbReference type="HAMAP-Rule" id="MF_00015"/>
    </source>
</evidence>
<feature type="site" description="Cleavage; by autolysis" evidence="12">
    <location>
        <begin position="115"/>
        <end position="116"/>
    </location>
</feature>
<dbReference type="InterPro" id="IPR039418">
    <property type="entry name" value="LexA-like"/>
</dbReference>
<feature type="domain" description="LexA repressor DNA-binding" evidence="15">
    <location>
        <begin position="7"/>
        <end position="65"/>
    </location>
</feature>
<dbReference type="InterPro" id="IPR006200">
    <property type="entry name" value="LexA"/>
</dbReference>
<feature type="active site" description="For autocatalytic cleavage activity" evidence="12">
    <location>
        <position position="187"/>
    </location>
</feature>
<dbReference type="GO" id="GO:0045892">
    <property type="term" value="P:negative regulation of DNA-templated transcription"/>
    <property type="evidence" value="ECO:0007669"/>
    <property type="project" value="UniProtKB-UniRule"/>
</dbReference>
<dbReference type="Pfam" id="PF01726">
    <property type="entry name" value="LexA_DNA_bind"/>
    <property type="match status" value="1"/>
</dbReference>
<dbReference type="Pfam" id="PF00717">
    <property type="entry name" value="Peptidase_S24"/>
    <property type="match status" value="1"/>
</dbReference>
<feature type="domain" description="Peptidase S24/S26A/S26B/S26C" evidence="14">
    <location>
        <begin position="108"/>
        <end position="220"/>
    </location>
</feature>
<evidence type="ECO:0000256" key="13">
    <source>
        <dbReference type="RuleBase" id="RU003991"/>
    </source>
</evidence>
<keyword evidence="8 12" id="KW-0238">DNA-binding</keyword>
<dbReference type="Gene3D" id="1.10.10.10">
    <property type="entry name" value="Winged helix-like DNA-binding domain superfamily/Winged helix DNA-binding domain"/>
    <property type="match status" value="1"/>
</dbReference>
<dbReference type="PANTHER" id="PTHR33516">
    <property type="entry name" value="LEXA REPRESSOR"/>
    <property type="match status" value="1"/>
</dbReference>
<dbReference type="InterPro" id="IPR011991">
    <property type="entry name" value="ArsR-like_HTH"/>
</dbReference>
<dbReference type="InterPro" id="IPR015927">
    <property type="entry name" value="Peptidase_S24_S26A/B/C"/>
</dbReference>
<dbReference type="GO" id="GO:0003677">
    <property type="term" value="F:DNA binding"/>
    <property type="evidence" value="ECO:0007669"/>
    <property type="project" value="UniProtKB-UniRule"/>
</dbReference>
<dbReference type="PANTHER" id="PTHR33516:SF2">
    <property type="entry name" value="LEXA REPRESSOR-RELATED"/>
    <property type="match status" value="1"/>
</dbReference>
<feature type="DNA-binding region" description="H-T-H motif" evidence="12">
    <location>
        <begin position="28"/>
        <end position="48"/>
    </location>
</feature>
<dbReference type="Gene3D" id="2.10.109.10">
    <property type="entry name" value="Umud Fragment, subunit A"/>
    <property type="match status" value="1"/>
</dbReference>
<dbReference type="NCBIfam" id="TIGR00498">
    <property type="entry name" value="lexA"/>
    <property type="match status" value="1"/>
</dbReference>
<evidence type="ECO:0000256" key="3">
    <source>
        <dbReference type="ARBA" id="ARBA00022705"/>
    </source>
</evidence>
<keyword evidence="9 12" id="KW-0804">Transcription</keyword>
<keyword evidence="3 12" id="KW-0235">DNA replication</keyword>
<comment type="catalytic activity">
    <reaction evidence="12">
        <text>Hydrolysis of Ala-|-Gly bond in repressor LexA.</text>
        <dbReference type="EC" id="3.4.21.88"/>
    </reaction>
</comment>
<feature type="active site" description="For autocatalytic cleavage activity" evidence="12">
    <location>
        <position position="150"/>
    </location>
</feature>
<dbReference type="InterPro" id="IPR050077">
    <property type="entry name" value="LexA_repressor"/>
</dbReference>
<keyword evidence="2 12" id="KW-0678">Repressor</keyword>
<dbReference type="CDD" id="cd06529">
    <property type="entry name" value="S24_LexA-like"/>
    <property type="match status" value="1"/>
</dbReference>
<dbReference type="InterPro" id="IPR036286">
    <property type="entry name" value="LexA/Signal_pep-like_sf"/>
</dbReference>
<dbReference type="Proteomes" id="UP000886743">
    <property type="component" value="Unassembled WGS sequence"/>
</dbReference>
<protein>
    <recommendedName>
        <fullName evidence="12">LexA repressor</fullName>
        <ecNumber evidence="12">3.4.21.88</ecNumber>
    </recommendedName>
</protein>
<dbReference type="InterPro" id="IPR006199">
    <property type="entry name" value="LexA_DNA-bd_dom"/>
</dbReference>
<reference evidence="16" key="1">
    <citation type="submission" date="2020-10" db="EMBL/GenBank/DDBJ databases">
        <authorList>
            <person name="Gilroy R."/>
        </authorList>
    </citation>
    <scope>NUCLEOTIDE SEQUENCE</scope>
    <source>
        <strain evidence="16">4920</strain>
    </source>
</reference>
<evidence type="ECO:0000259" key="15">
    <source>
        <dbReference type="Pfam" id="PF01726"/>
    </source>
</evidence>
<evidence type="ECO:0000256" key="2">
    <source>
        <dbReference type="ARBA" id="ARBA00022491"/>
    </source>
</evidence>
<organism evidence="16 17">
    <name type="scientific">Candidatus Aphodoplasma excrementigallinarum</name>
    <dbReference type="NCBI Taxonomy" id="2840673"/>
    <lineage>
        <taxon>Bacteria</taxon>
        <taxon>Bacillati</taxon>
        <taxon>Bacillota</taxon>
        <taxon>Clostridia</taxon>
        <taxon>Eubacteriales</taxon>
        <taxon>Candidatus Aphodoplasma</taxon>
    </lineage>
</organism>
<reference evidence="16" key="2">
    <citation type="journal article" date="2021" name="PeerJ">
        <title>Extensive microbial diversity within the chicken gut microbiome revealed by metagenomics and culture.</title>
        <authorList>
            <person name="Gilroy R."/>
            <person name="Ravi A."/>
            <person name="Getino M."/>
            <person name="Pursley I."/>
            <person name="Horton D.L."/>
            <person name="Alikhan N.F."/>
            <person name="Baker D."/>
            <person name="Gharbi K."/>
            <person name="Hall N."/>
            <person name="Watson M."/>
            <person name="Adriaenssens E.M."/>
            <person name="Foster-Nyarko E."/>
            <person name="Jarju S."/>
            <person name="Secka A."/>
            <person name="Antonio M."/>
            <person name="Oren A."/>
            <person name="Chaudhuri R.R."/>
            <person name="La Ragione R."/>
            <person name="Hildebrand F."/>
            <person name="Pallen M.J."/>
        </authorList>
    </citation>
    <scope>NUCLEOTIDE SEQUENCE</scope>
    <source>
        <strain evidence="16">4920</strain>
    </source>
</reference>
<evidence type="ECO:0000256" key="8">
    <source>
        <dbReference type="ARBA" id="ARBA00023125"/>
    </source>
</evidence>
<accession>A0A9D1NGK2</accession>
<dbReference type="SUPFAM" id="SSF51306">
    <property type="entry name" value="LexA/Signal peptidase"/>
    <property type="match status" value="1"/>
</dbReference>
<dbReference type="InterPro" id="IPR036388">
    <property type="entry name" value="WH-like_DNA-bd_sf"/>
</dbReference>
<dbReference type="GO" id="GO:0006260">
    <property type="term" value="P:DNA replication"/>
    <property type="evidence" value="ECO:0007669"/>
    <property type="project" value="UniProtKB-UniRule"/>
</dbReference>
<dbReference type="GO" id="GO:0006508">
    <property type="term" value="P:proteolysis"/>
    <property type="evidence" value="ECO:0007669"/>
    <property type="project" value="InterPro"/>
</dbReference>
<keyword evidence="5 12" id="KW-0378">Hydrolase</keyword>
<proteinExistence type="inferred from homology"/>
<evidence type="ECO:0000256" key="11">
    <source>
        <dbReference type="ARBA" id="ARBA00023236"/>
    </source>
</evidence>
<evidence type="ECO:0000256" key="6">
    <source>
        <dbReference type="ARBA" id="ARBA00022813"/>
    </source>
</evidence>
<dbReference type="InterPro" id="IPR036390">
    <property type="entry name" value="WH_DNA-bd_sf"/>
</dbReference>
<dbReference type="GO" id="GO:0004252">
    <property type="term" value="F:serine-type endopeptidase activity"/>
    <property type="evidence" value="ECO:0007669"/>
    <property type="project" value="UniProtKB-UniRule"/>
</dbReference>
<comment type="function">
    <text evidence="12">Represses a number of genes involved in the response to DNA damage (SOS response), including recA and lexA. In the presence of single-stranded DNA, RecA interacts with LexA causing an autocatalytic cleavage which disrupts the DNA-binding part of LexA, leading to derepression of the SOS regulon and eventually DNA repair.</text>
</comment>
<comment type="caution">
    <text evidence="16">The sequence shown here is derived from an EMBL/GenBank/DDBJ whole genome shotgun (WGS) entry which is preliminary data.</text>
</comment>
<keyword evidence="6 12" id="KW-0068">Autocatalytic cleavage</keyword>
<dbReference type="SUPFAM" id="SSF46785">
    <property type="entry name" value="Winged helix' DNA-binding domain"/>
    <property type="match status" value="1"/>
</dbReference>
<dbReference type="FunFam" id="2.10.109.10:FF:000001">
    <property type="entry name" value="LexA repressor"/>
    <property type="match status" value="1"/>
</dbReference>
<evidence type="ECO:0000313" key="17">
    <source>
        <dbReference type="Proteomes" id="UP000886743"/>
    </source>
</evidence>
<dbReference type="PRINTS" id="PR00726">
    <property type="entry name" value="LEXASERPTASE"/>
</dbReference>
<keyword evidence="7 12" id="KW-0805">Transcription regulation</keyword>
<keyword evidence="4 12" id="KW-0227">DNA damage</keyword>
<keyword evidence="10 12" id="KW-0234">DNA repair</keyword>
<dbReference type="GO" id="GO:0006281">
    <property type="term" value="P:DNA repair"/>
    <property type="evidence" value="ECO:0007669"/>
    <property type="project" value="UniProtKB-UniRule"/>
</dbReference>
<evidence type="ECO:0000256" key="9">
    <source>
        <dbReference type="ARBA" id="ARBA00023163"/>
    </source>
</evidence>
<evidence type="ECO:0000256" key="10">
    <source>
        <dbReference type="ARBA" id="ARBA00023204"/>
    </source>
</evidence>
<dbReference type="AlphaFoldDB" id="A0A9D1NGK2"/>
<sequence>MPRTSNKGEEILHFIHEQTAKKGYPPSVREICEAVNLRSTSTVHAQLKKLEQSGFLAKDDLKTRALKLTDLYYEKYNVSRADGGELLGEKEFDRFYDRQPESEYLQVPVLGRVAAGEPILAVEEASDVFPLPMDFASNRDLFMLTVRGDSMIEAAILDGDYIIVARQQTANNGDIVVALVDDSATVKTFYKENGHFRLQPENSSMEPIIVDEVMILGKVVGVFRKM</sequence>
<dbReference type="EC" id="3.4.21.88" evidence="12"/>
<evidence type="ECO:0000313" key="16">
    <source>
        <dbReference type="EMBL" id="HIV02685.1"/>
    </source>
</evidence>
<comment type="similarity">
    <text evidence="1 12 13">Belongs to the peptidase S24 family.</text>
</comment>
<dbReference type="CDD" id="cd00090">
    <property type="entry name" value="HTH_ARSR"/>
    <property type="match status" value="1"/>
</dbReference>
<dbReference type="EMBL" id="DVOF01000113">
    <property type="protein sequence ID" value="HIV02685.1"/>
    <property type="molecule type" value="Genomic_DNA"/>
</dbReference>
<dbReference type="HAMAP" id="MF_00015">
    <property type="entry name" value="LexA"/>
    <property type="match status" value="1"/>
</dbReference>
<dbReference type="GO" id="GO:0009432">
    <property type="term" value="P:SOS response"/>
    <property type="evidence" value="ECO:0007669"/>
    <property type="project" value="UniProtKB-UniRule"/>
</dbReference>
<dbReference type="InterPro" id="IPR006197">
    <property type="entry name" value="Peptidase_S24_LexA"/>
</dbReference>
<name>A0A9D1NGK2_9FIRM</name>
<evidence type="ECO:0000256" key="7">
    <source>
        <dbReference type="ARBA" id="ARBA00023015"/>
    </source>
</evidence>
<evidence type="ECO:0000256" key="4">
    <source>
        <dbReference type="ARBA" id="ARBA00022763"/>
    </source>
</evidence>
<keyword evidence="11 12" id="KW-0742">SOS response</keyword>
<evidence type="ECO:0000256" key="5">
    <source>
        <dbReference type="ARBA" id="ARBA00022801"/>
    </source>
</evidence>
<evidence type="ECO:0000256" key="1">
    <source>
        <dbReference type="ARBA" id="ARBA00007484"/>
    </source>
</evidence>
<gene>
    <name evidence="12 16" type="primary">lexA</name>
    <name evidence="16" type="ORF">IAC74_03855</name>
</gene>
<evidence type="ECO:0000259" key="14">
    <source>
        <dbReference type="Pfam" id="PF00717"/>
    </source>
</evidence>
<comment type="subunit">
    <text evidence="12">Homodimer.</text>
</comment>